<dbReference type="Pfam" id="PF01926">
    <property type="entry name" value="MMR_HSR1"/>
    <property type="match status" value="2"/>
</dbReference>
<comment type="subunit">
    <text evidence="9">Associates with the 50S ribosomal subunit.</text>
</comment>
<name>A0A9D1SHU3_9FIRM</name>
<evidence type="ECO:0000256" key="2">
    <source>
        <dbReference type="ARBA" id="ARBA00020953"/>
    </source>
</evidence>
<feature type="binding site" evidence="9">
    <location>
        <begin position="57"/>
        <end position="61"/>
    </location>
    <ligand>
        <name>GTP</name>
        <dbReference type="ChEBI" id="CHEBI:37565"/>
        <label>1</label>
    </ligand>
</feature>
<dbReference type="InterPro" id="IPR015946">
    <property type="entry name" value="KH_dom-like_a/b"/>
</dbReference>
<keyword evidence="6 9" id="KW-0342">GTP-binding</keyword>
<dbReference type="PIRSF" id="PIRSF006485">
    <property type="entry name" value="GTP-binding_EngA"/>
    <property type="match status" value="1"/>
</dbReference>
<dbReference type="SUPFAM" id="SSF52540">
    <property type="entry name" value="P-loop containing nucleoside triphosphate hydrolases"/>
    <property type="match status" value="2"/>
</dbReference>
<dbReference type="InterPro" id="IPR031166">
    <property type="entry name" value="G_ENGA"/>
</dbReference>
<dbReference type="CDD" id="cd01895">
    <property type="entry name" value="EngA2"/>
    <property type="match status" value="1"/>
</dbReference>
<evidence type="ECO:0000256" key="10">
    <source>
        <dbReference type="PROSITE-ProRule" id="PRU01049"/>
    </source>
</evidence>
<keyword evidence="4 11" id="KW-0677">Repeat</keyword>
<dbReference type="GO" id="GO:0005525">
    <property type="term" value="F:GTP binding"/>
    <property type="evidence" value="ECO:0007669"/>
    <property type="project" value="UniProtKB-UniRule"/>
</dbReference>
<feature type="domain" description="EngA-type G" evidence="12">
    <location>
        <begin position="4"/>
        <end position="167"/>
    </location>
</feature>
<evidence type="ECO:0000256" key="5">
    <source>
        <dbReference type="ARBA" id="ARBA00022741"/>
    </source>
</evidence>
<dbReference type="InterPro" id="IPR032859">
    <property type="entry name" value="KH_dom-like"/>
</dbReference>
<evidence type="ECO:0000256" key="8">
    <source>
        <dbReference type="ARBA" id="ARBA00053470"/>
    </source>
</evidence>
<dbReference type="NCBIfam" id="TIGR03594">
    <property type="entry name" value="GTPase_EngA"/>
    <property type="match status" value="1"/>
</dbReference>
<feature type="binding site" evidence="9">
    <location>
        <begin position="229"/>
        <end position="233"/>
    </location>
    <ligand>
        <name>GTP</name>
        <dbReference type="ChEBI" id="CHEBI:37565"/>
        <label>2</label>
    </ligand>
</feature>
<dbReference type="AlphaFoldDB" id="A0A9D1SHU3"/>
<comment type="caution">
    <text evidence="13">The sequence shown here is derived from an EMBL/GenBank/DDBJ whole genome shotgun (WGS) entry which is preliminary data.</text>
</comment>
<evidence type="ECO:0000256" key="11">
    <source>
        <dbReference type="RuleBase" id="RU004481"/>
    </source>
</evidence>
<dbReference type="Proteomes" id="UP000824094">
    <property type="component" value="Unassembled WGS sequence"/>
</dbReference>
<dbReference type="NCBIfam" id="TIGR00231">
    <property type="entry name" value="small_GTP"/>
    <property type="match status" value="2"/>
</dbReference>
<reference evidence="13" key="1">
    <citation type="submission" date="2020-10" db="EMBL/GenBank/DDBJ databases">
        <authorList>
            <person name="Gilroy R."/>
        </authorList>
    </citation>
    <scope>NUCLEOTIDE SEQUENCE</scope>
    <source>
        <strain evidence="13">18911</strain>
    </source>
</reference>
<dbReference type="FunFam" id="3.30.300.20:FF:000004">
    <property type="entry name" value="GTPase Der"/>
    <property type="match status" value="1"/>
</dbReference>
<dbReference type="InterPro" id="IPR006073">
    <property type="entry name" value="GTP-bd"/>
</dbReference>
<organism evidence="13 14">
    <name type="scientific">Candidatus Stercoripulliclostridium merdigallinarum</name>
    <dbReference type="NCBI Taxonomy" id="2840951"/>
    <lineage>
        <taxon>Bacteria</taxon>
        <taxon>Bacillati</taxon>
        <taxon>Bacillota</taxon>
        <taxon>Clostridia</taxon>
        <taxon>Eubacteriales</taxon>
        <taxon>Candidatus Stercoripulliclostridium</taxon>
    </lineage>
</organism>
<sequence length="444" mass="49265">MAKPIVAVVGRPNVGKSTFFNKMAGRRVSIVDDMPGVTRDRIYVDVEWCGHAFTLVDTGGMELKSEDKMWQHIKRQAELAIDIADVIIFFTDGKAGVTPGDHDIANLLRRTQKPIVLAVNKIDGRDSSAMYDFYELNIGDPVAISAEQSLGLGDLLDEVVRYMEPAESSTAEDECVKIAVVGKPNAGKSSLVNRILGYERVIVSDIPGTTRDAIDTPFMRDGKKYMLIDTAGIRKKSRVDEDVEYYSVVRSISAIRRADVALIIVDAAEGLTEQDVKIAGLVHESGKPGVIVMNKWDIVEKDTGTMNRITNGLKEELKFMDYFKVAYISALTGQRVKNILSLVDEVYEHTSLRVATGLLNDVIGDAITVNPPPTHNGKRLKIFYVTETGIKPPTFVLFVNDPKLMHFSYKRYLENCIRKSFDFSGTPIKIAVRQRGEDGVVNTK</sequence>
<dbReference type="HAMAP" id="MF_00195">
    <property type="entry name" value="GTPase_Der"/>
    <property type="match status" value="1"/>
</dbReference>
<dbReference type="InterPro" id="IPR027417">
    <property type="entry name" value="P-loop_NTPase"/>
</dbReference>
<feature type="binding site" evidence="9">
    <location>
        <begin position="294"/>
        <end position="297"/>
    </location>
    <ligand>
        <name>GTP</name>
        <dbReference type="ChEBI" id="CHEBI:37565"/>
        <label>2</label>
    </ligand>
</feature>
<dbReference type="PRINTS" id="PR00326">
    <property type="entry name" value="GTP1OBG"/>
</dbReference>
<comment type="similarity">
    <text evidence="1 9 10 11">Belongs to the TRAFAC class TrmE-Era-EngA-EngB-Septin-like GTPase superfamily. EngA (Der) GTPase family.</text>
</comment>
<comment type="function">
    <text evidence="8 9 11">GTPase that plays an essential role in the late steps of ribosome biogenesis.</text>
</comment>
<dbReference type="InterPro" id="IPR005225">
    <property type="entry name" value="Small_GTP-bd"/>
</dbReference>
<dbReference type="Gene3D" id="3.30.300.20">
    <property type="match status" value="1"/>
</dbReference>
<evidence type="ECO:0000256" key="3">
    <source>
        <dbReference type="ARBA" id="ARBA00022517"/>
    </source>
</evidence>
<dbReference type="EMBL" id="DVNF01000067">
    <property type="protein sequence ID" value="HIU60172.1"/>
    <property type="molecule type" value="Genomic_DNA"/>
</dbReference>
<protein>
    <recommendedName>
        <fullName evidence="2 9">GTPase Der</fullName>
    </recommendedName>
    <alternativeName>
        <fullName evidence="7 9">GTP-binding protein EngA</fullName>
    </alternativeName>
</protein>
<proteinExistence type="inferred from homology"/>
<evidence type="ECO:0000313" key="14">
    <source>
        <dbReference type="Proteomes" id="UP000824094"/>
    </source>
</evidence>
<feature type="binding site" evidence="9">
    <location>
        <begin position="182"/>
        <end position="189"/>
    </location>
    <ligand>
        <name>GTP</name>
        <dbReference type="ChEBI" id="CHEBI:37565"/>
        <label>2</label>
    </ligand>
</feature>
<dbReference type="GO" id="GO:0042254">
    <property type="term" value="P:ribosome biogenesis"/>
    <property type="evidence" value="ECO:0007669"/>
    <property type="project" value="UniProtKB-KW"/>
</dbReference>
<feature type="binding site" evidence="9">
    <location>
        <begin position="120"/>
        <end position="123"/>
    </location>
    <ligand>
        <name>GTP</name>
        <dbReference type="ChEBI" id="CHEBI:37565"/>
        <label>1</label>
    </ligand>
</feature>
<dbReference type="PANTHER" id="PTHR43834:SF6">
    <property type="entry name" value="GTPASE DER"/>
    <property type="match status" value="1"/>
</dbReference>
<evidence type="ECO:0000256" key="9">
    <source>
        <dbReference type="HAMAP-Rule" id="MF_00195"/>
    </source>
</evidence>
<evidence type="ECO:0000313" key="13">
    <source>
        <dbReference type="EMBL" id="HIU60172.1"/>
    </source>
</evidence>
<dbReference type="GO" id="GO:0043022">
    <property type="term" value="F:ribosome binding"/>
    <property type="evidence" value="ECO:0007669"/>
    <property type="project" value="TreeGrafter"/>
</dbReference>
<dbReference type="PANTHER" id="PTHR43834">
    <property type="entry name" value="GTPASE DER"/>
    <property type="match status" value="1"/>
</dbReference>
<dbReference type="InterPro" id="IPR016484">
    <property type="entry name" value="GTPase_Der"/>
</dbReference>
<evidence type="ECO:0000256" key="1">
    <source>
        <dbReference type="ARBA" id="ARBA00008279"/>
    </source>
</evidence>
<accession>A0A9D1SHU3</accession>
<reference evidence="13" key="2">
    <citation type="journal article" date="2021" name="PeerJ">
        <title>Extensive microbial diversity within the chicken gut microbiome revealed by metagenomics and culture.</title>
        <authorList>
            <person name="Gilroy R."/>
            <person name="Ravi A."/>
            <person name="Getino M."/>
            <person name="Pursley I."/>
            <person name="Horton D.L."/>
            <person name="Alikhan N.F."/>
            <person name="Baker D."/>
            <person name="Gharbi K."/>
            <person name="Hall N."/>
            <person name="Watson M."/>
            <person name="Adriaenssens E.M."/>
            <person name="Foster-Nyarko E."/>
            <person name="Jarju S."/>
            <person name="Secka A."/>
            <person name="Antonio M."/>
            <person name="Oren A."/>
            <person name="Chaudhuri R.R."/>
            <person name="La Ragione R."/>
            <person name="Hildebrand F."/>
            <person name="Pallen M.J."/>
        </authorList>
    </citation>
    <scope>NUCLEOTIDE SEQUENCE</scope>
    <source>
        <strain evidence="13">18911</strain>
    </source>
</reference>
<evidence type="ECO:0000256" key="4">
    <source>
        <dbReference type="ARBA" id="ARBA00022737"/>
    </source>
</evidence>
<feature type="domain" description="EngA-type G" evidence="12">
    <location>
        <begin position="176"/>
        <end position="351"/>
    </location>
</feature>
<evidence type="ECO:0000256" key="6">
    <source>
        <dbReference type="ARBA" id="ARBA00023134"/>
    </source>
</evidence>
<dbReference type="Gene3D" id="3.40.50.300">
    <property type="entry name" value="P-loop containing nucleotide triphosphate hydrolases"/>
    <property type="match status" value="2"/>
</dbReference>
<keyword evidence="5 9" id="KW-0547">Nucleotide-binding</keyword>
<evidence type="ECO:0000256" key="7">
    <source>
        <dbReference type="ARBA" id="ARBA00032345"/>
    </source>
</evidence>
<evidence type="ECO:0000259" key="12">
    <source>
        <dbReference type="PROSITE" id="PS51712"/>
    </source>
</evidence>
<gene>
    <name evidence="9 13" type="primary">der</name>
    <name evidence="13" type="ORF">IAB05_02130</name>
</gene>
<dbReference type="PROSITE" id="PS51712">
    <property type="entry name" value="G_ENGA"/>
    <property type="match status" value="2"/>
</dbReference>
<keyword evidence="3 9" id="KW-0690">Ribosome biogenesis</keyword>
<dbReference type="FunFam" id="3.40.50.300:FF:000057">
    <property type="entry name" value="GTPase Der"/>
    <property type="match status" value="1"/>
</dbReference>
<dbReference type="FunFam" id="3.40.50.300:FF:000040">
    <property type="entry name" value="GTPase Der"/>
    <property type="match status" value="1"/>
</dbReference>
<dbReference type="Pfam" id="PF14714">
    <property type="entry name" value="KH_dom-like"/>
    <property type="match status" value="1"/>
</dbReference>
<dbReference type="CDD" id="cd01894">
    <property type="entry name" value="EngA1"/>
    <property type="match status" value="1"/>
</dbReference>
<feature type="binding site" evidence="9">
    <location>
        <begin position="10"/>
        <end position="17"/>
    </location>
    <ligand>
        <name>GTP</name>
        <dbReference type="ChEBI" id="CHEBI:37565"/>
        <label>1</label>
    </ligand>
</feature>